<dbReference type="Proteomes" id="UP000037460">
    <property type="component" value="Unassembled WGS sequence"/>
</dbReference>
<dbReference type="EMBL" id="JWZX01003235">
    <property type="protein sequence ID" value="KOO22960.1"/>
    <property type="molecule type" value="Genomic_DNA"/>
</dbReference>
<evidence type="ECO:0000313" key="2">
    <source>
        <dbReference type="EMBL" id="KOO22960.1"/>
    </source>
</evidence>
<dbReference type="AlphaFoldDB" id="A0A0M0J926"/>
<comment type="caution">
    <text evidence="2">The sequence shown here is derived from an EMBL/GenBank/DDBJ whole genome shotgun (WGS) entry which is preliminary data.</text>
</comment>
<feature type="compositionally biased region" description="Basic and acidic residues" evidence="1">
    <location>
        <begin position="1"/>
        <end position="11"/>
    </location>
</feature>
<evidence type="ECO:0000256" key="1">
    <source>
        <dbReference type="SAM" id="MobiDB-lite"/>
    </source>
</evidence>
<keyword evidence="3" id="KW-1185">Reference proteome</keyword>
<proteinExistence type="predicted"/>
<feature type="region of interest" description="Disordered" evidence="1">
    <location>
        <begin position="1"/>
        <end position="21"/>
    </location>
</feature>
<protein>
    <submittedName>
        <fullName evidence="2">Uncharacterized protein</fullName>
    </submittedName>
</protein>
<organism evidence="2 3">
    <name type="scientific">Chrysochromulina tobinii</name>
    <dbReference type="NCBI Taxonomy" id="1460289"/>
    <lineage>
        <taxon>Eukaryota</taxon>
        <taxon>Haptista</taxon>
        <taxon>Haptophyta</taxon>
        <taxon>Prymnesiophyceae</taxon>
        <taxon>Prymnesiales</taxon>
        <taxon>Chrysochromulinaceae</taxon>
        <taxon>Chrysochromulina</taxon>
    </lineage>
</organism>
<accession>A0A0M0J926</accession>
<feature type="region of interest" description="Disordered" evidence="1">
    <location>
        <begin position="64"/>
        <end position="97"/>
    </location>
</feature>
<evidence type="ECO:0000313" key="3">
    <source>
        <dbReference type="Proteomes" id="UP000037460"/>
    </source>
</evidence>
<name>A0A0M0J926_9EUKA</name>
<gene>
    <name evidence="2" type="ORF">Ctob_003261</name>
</gene>
<reference evidence="3" key="1">
    <citation type="journal article" date="2015" name="PLoS Genet.">
        <title>Genome Sequence and Transcriptome Analyses of Chrysochromulina tobin: Metabolic Tools for Enhanced Algal Fitness in the Prominent Order Prymnesiales (Haptophyceae).</title>
        <authorList>
            <person name="Hovde B.T."/>
            <person name="Deodato C.R."/>
            <person name="Hunsperger H.M."/>
            <person name="Ryken S.A."/>
            <person name="Yost W."/>
            <person name="Jha R.K."/>
            <person name="Patterson J."/>
            <person name="Monnat R.J. Jr."/>
            <person name="Barlow S.B."/>
            <person name="Starkenburg S.R."/>
            <person name="Cattolico R.A."/>
        </authorList>
    </citation>
    <scope>NUCLEOTIDE SEQUENCE</scope>
    <source>
        <strain evidence="3">CCMP291</strain>
    </source>
</reference>
<sequence length="97" mass="10488">MSDLKEPESPKSPKTPDIGKEIGKTLSSVFVESPVALFKTITKAGADEAAFLEAKKKAADEELARANEERASAEEERARVEPEAETARIADAHSRCC</sequence>